<dbReference type="InterPro" id="IPR016181">
    <property type="entry name" value="Acyl_CoA_acyltransferase"/>
</dbReference>
<dbReference type="AlphaFoldDB" id="A0A066ZN31"/>
<dbReference type="EMBL" id="JMIU01000001">
    <property type="protein sequence ID" value="KDN94937.1"/>
    <property type="molecule type" value="Genomic_DNA"/>
</dbReference>
<evidence type="ECO:0008006" key="3">
    <source>
        <dbReference type="Google" id="ProtNLM"/>
    </source>
</evidence>
<gene>
    <name evidence="1" type="ORF">EI16_01090</name>
</gene>
<protein>
    <recommendedName>
        <fullName evidence="3">BioF2-like acetyltransferase domain-containing protein</fullName>
    </recommendedName>
</protein>
<dbReference type="RefSeq" id="WP_155837636.1">
    <property type="nucleotide sequence ID" value="NZ_AP020335.1"/>
</dbReference>
<keyword evidence="2" id="KW-1185">Reference proteome</keyword>
<evidence type="ECO:0000313" key="2">
    <source>
        <dbReference type="Proteomes" id="UP000027341"/>
    </source>
</evidence>
<organism evidence="1 2">
    <name type="scientific">Hydrogenovibrio marinus</name>
    <dbReference type="NCBI Taxonomy" id="28885"/>
    <lineage>
        <taxon>Bacteria</taxon>
        <taxon>Pseudomonadati</taxon>
        <taxon>Pseudomonadota</taxon>
        <taxon>Gammaproteobacteria</taxon>
        <taxon>Thiotrichales</taxon>
        <taxon>Piscirickettsiaceae</taxon>
        <taxon>Hydrogenovibrio</taxon>
    </lineage>
</organism>
<dbReference type="SUPFAM" id="SSF55729">
    <property type="entry name" value="Acyl-CoA N-acyltransferases (Nat)"/>
    <property type="match status" value="1"/>
</dbReference>
<proteinExistence type="predicted"/>
<dbReference type="STRING" id="28885.EI16_01090"/>
<comment type="caution">
    <text evidence="1">The sequence shown here is derived from an EMBL/GenBank/DDBJ whole genome shotgun (WGS) entry which is preliminary data.</text>
</comment>
<sequence length="396" mass="45353">MSIITSKHPLLNDKHDAALTSAHHEPELNTSAIEFLSSLQAEKYVDLIRQTPIDNIQTDYKLVTIGNTLLPMSINDTEYENSYVCSPYTAYISYAKDELGLLNNPLLQGLIGTGMSVAGSFLKLAKLNRTLSLNNWLVSTNLLPKLNPYELNKTTQRLIKDFPTHSLSIRSLNATHNPVLMQTLSDQGWLLIPARQVYLFEPHQTWWKRNHTKKDQSLLRKVEAGKTSLTWLKPESLKPHHFAEIAQCFHKLFIEKHSRYNPQFDTDFLKAMHDNEMVEFHSFTDETGRIIASIGLFTQQNIITTPIVGYDTDLPQELGLYRLLMAVLLRLTHERKQPMNLSSGAGGFKRARGGEPTLEYTAFYCRHLPWHRRVIHSGFSGLVNRYAPQMFEQHQI</sequence>
<reference evidence="1 2" key="1">
    <citation type="submission" date="2014-04" db="EMBL/GenBank/DDBJ databases">
        <title>Draft genome sequence of Hydrogenovibrio marinus MH-110, a model organism for aerobic H2 metabolism.</title>
        <authorList>
            <person name="Cha H.J."/>
            <person name="Jo B.H."/>
            <person name="Hwang B.H."/>
        </authorList>
    </citation>
    <scope>NUCLEOTIDE SEQUENCE [LARGE SCALE GENOMIC DNA]</scope>
    <source>
        <strain evidence="1 2">MH-110</strain>
    </source>
</reference>
<evidence type="ECO:0000313" key="1">
    <source>
        <dbReference type="EMBL" id="KDN94937.1"/>
    </source>
</evidence>
<dbReference type="Proteomes" id="UP000027341">
    <property type="component" value="Unassembled WGS sequence"/>
</dbReference>
<name>A0A066ZN31_HYDMR</name>
<accession>A0A066ZN31</accession>